<dbReference type="GO" id="GO:0098771">
    <property type="term" value="P:inorganic ion homeostasis"/>
    <property type="evidence" value="ECO:0007669"/>
    <property type="project" value="UniProtKB-ARBA"/>
</dbReference>
<feature type="domain" description="Cation efflux protein transmembrane" evidence="12">
    <location>
        <begin position="40"/>
        <end position="254"/>
    </location>
</feature>
<keyword evidence="2" id="KW-0813">Transport</keyword>
<dbReference type="PANTHER" id="PTHR46531:SF1">
    <property type="entry name" value="ZINC TRANSPORTER 6"/>
    <property type="match status" value="1"/>
</dbReference>
<comment type="subcellular location">
    <subcellularLocation>
        <location evidence="1">Golgi apparatus</location>
        <location evidence="1">trans-Golgi network membrane</location>
        <topology evidence="1">Multi-pass membrane protein</topology>
    </subcellularLocation>
</comment>
<name>A0A9N9GL48_9GLOM</name>
<accession>A0A9N9GL48</accession>
<dbReference type="InterPro" id="IPR058533">
    <property type="entry name" value="Cation_efflux_TM"/>
</dbReference>
<dbReference type="GO" id="GO:0005794">
    <property type="term" value="C:Golgi apparatus"/>
    <property type="evidence" value="ECO:0007669"/>
    <property type="project" value="UniProtKB-SubCell"/>
</dbReference>
<feature type="transmembrane region" description="Helical" evidence="11">
    <location>
        <begin position="141"/>
        <end position="162"/>
    </location>
</feature>
<comment type="function">
    <text evidence="10">Has probably no intrinsic transporter activity but together with SLC30A5 forms a functional zinc ion:proton antiporter heterodimer, mediating zinc entry into the lumen of organelles along the secretory pathway. As part of that zinc ion:proton antiporter, contributes to zinc ion homeostasis within the early secretory pathway and regulates the activation and folding of enzymes like alkaline phosphatases and enzymes involved in phosphatidylinositol glycan anchor biosynthesis.</text>
</comment>
<evidence type="ECO:0000256" key="1">
    <source>
        <dbReference type="ARBA" id="ARBA00004166"/>
    </source>
</evidence>
<evidence type="ECO:0000256" key="11">
    <source>
        <dbReference type="SAM" id="Phobius"/>
    </source>
</evidence>
<evidence type="ECO:0000256" key="8">
    <source>
        <dbReference type="ARBA" id="ARBA00023136"/>
    </source>
</evidence>
<evidence type="ECO:0000256" key="5">
    <source>
        <dbReference type="ARBA" id="ARBA00022989"/>
    </source>
</evidence>
<feature type="transmembrane region" description="Helical" evidence="11">
    <location>
        <begin position="32"/>
        <end position="48"/>
    </location>
</feature>
<dbReference type="PANTHER" id="PTHR46531">
    <property type="entry name" value="ZINC TRANSPORTER 6"/>
    <property type="match status" value="1"/>
</dbReference>
<evidence type="ECO:0000256" key="3">
    <source>
        <dbReference type="ARBA" id="ARBA00022692"/>
    </source>
</evidence>
<protein>
    <submittedName>
        <fullName evidence="13">4719_t:CDS:1</fullName>
    </submittedName>
</protein>
<evidence type="ECO:0000256" key="4">
    <source>
        <dbReference type="ARBA" id="ARBA00022833"/>
    </source>
</evidence>
<dbReference type="Proteomes" id="UP000789739">
    <property type="component" value="Unassembled WGS sequence"/>
</dbReference>
<dbReference type="GO" id="GO:0016020">
    <property type="term" value="C:membrane"/>
    <property type="evidence" value="ECO:0007669"/>
    <property type="project" value="InterPro"/>
</dbReference>
<evidence type="ECO:0000256" key="6">
    <source>
        <dbReference type="ARBA" id="ARBA00023034"/>
    </source>
</evidence>
<keyword evidence="7" id="KW-0406">Ion transport</keyword>
<keyword evidence="4" id="KW-0862">Zinc</keyword>
<comment type="caution">
    <text evidence="13">The sequence shown here is derived from an EMBL/GenBank/DDBJ whole genome shotgun (WGS) entry which is preliminary data.</text>
</comment>
<evidence type="ECO:0000256" key="10">
    <source>
        <dbReference type="ARBA" id="ARBA00045455"/>
    </source>
</evidence>
<gene>
    <name evidence="13" type="ORF">PBRASI_LOCUS8096</name>
</gene>
<evidence type="ECO:0000313" key="14">
    <source>
        <dbReference type="Proteomes" id="UP000789739"/>
    </source>
</evidence>
<dbReference type="EMBL" id="CAJVPI010001373">
    <property type="protein sequence ID" value="CAG8609656.1"/>
    <property type="molecule type" value="Genomic_DNA"/>
</dbReference>
<dbReference type="Pfam" id="PF01545">
    <property type="entry name" value="Cation_efflux"/>
    <property type="match status" value="1"/>
</dbReference>
<evidence type="ECO:0000259" key="12">
    <source>
        <dbReference type="Pfam" id="PF01545"/>
    </source>
</evidence>
<feature type="transmembrane region" description="Helical" evidence="11">
    <location>
        <begin position="103"/>
        <end position="121"/>
    </location>
</feature>
<dbReference type="OrthoDB" id="5382797at2759"/>
<dbReference type="SUPFAM" id="SSF161111">
    <property type="entry name" value="Cation efflux protein transmembrane domain-like"/>
    <property type="match status" value="1"/>
</dbReference>
<evidence type="ECO:0000256" key="7">
    <source>
        <dbReference type="ARBA" id="ARBA00023065"/>
    </source>
</evidence>
<evidence type="ECO:0000313" key="13">
    <source>
        <dbReference type="EMBL" id="CAG8609656.1"/>
    </source>
</evidence>
<sequence length="344" mass="38432">MPNRFSRKNVKLRELPSLRYIFSTLPPGQKTLFTWGVVHLCFGIVLWAKGQWNDSLALTGFAYLVIFDAFGVFTTFASAVLITYRSLRESSIKHPFGVQRYEVLLGFINTIYLIFVAMYVMKESLEHLLLESSEDHYDESVEFPLLWVLMSIGATLVSAIGYQNHKEFCALFRSPPVGTSLYSHRSSQDMLSILKGNIFTLTTLFCGAGVLIVGIFTKINEHIGWLDIIVSICESLLMFYVGVPLAIALGKILLQTTPETIILSLEACLQELQERDPAILSITQTHVWQNSYGQLIGSLTVQVTPEANDQTVLEHVYQRLGPLLGVGNNNLGYGSGELTVQIVK</sequence>
<keyword evidence="3 11" id="KW-0812">Transmembrane</keyword>
<organism evidence="13 14">
    <name type="scientific">Paraglomus brasilianum</name>
    <dbReference type="NCBI Taxonomy" id="144538"/>
    <lineage>
        <taxon>Eukaryota</taxon>
        <taxon>Fungi</taxon>
        <taxon>Fungi incertae sedis</taxon>
        <taxon>Mucoromycota</taxon>
        <taxon>Glomeromycotina</taxon>
        <taxon>Glomeromycetes</taxon>
        <taxon>Paraglomerales</taxon>
        <taxon>Paraglomeraceae</taxon>
        <taxon>Paraglomus</taxon>
    </lineage>
</organism>
<feature type="transmembrane region" description="Helical" evidence="11">
    <location>
        <begin position="198"/>
        <end position="216"/>
    </location>
</feature>
<reference evidence="13" key="1">
    <citation type="submission" date="2021-06" db="EMBL/GenBank/DDBJ databases">
        <authorList>
            <person name="Kallberg Y."/>
            <person name="Tangrot J."/>
            <person name="Rosling A."/>
        </authorList>
    </citation>
    <scope>NUCLEOTIDE SEQUENCE</scope>
    <source>
        <strain evidence="13">BR232B</strain>
    </source>
</reference>
<keyword evidence="6" id="KW-0333">Golgi apparatus</keyword>
<evidence type="ECO:0000256" key="2">
    <source>
        <dbReference type="ARBA" id="ARBA00022448"/>
    </source>
</evidence>
<dbReference type="AlphaFoldDB" id="A0A9N9GL48"/>
<comment type="subunit">
    <text evidence="9">Heterodimer with SLC30A5; form a functional zinc ion transmembrane transporter.</text>
</comment>
<dbReference type="GO" id="GO:0008324">
    <property type="term" value="F:monoatomic cation transmembrane transporter activity"/>
    <property type="evidence" value="ECO:0007669"/>
    <property type="project" value="InterPro"/>
</dbReference>
<evidence type="ECO:0000256" key="9">
    <source>
        <dbReference type="ARBA" id="ARBA00038600"/>
    </source>
</evidence>
<dbReference type="InterPro" id="IPR027469">
    <property type="entry name" value="Cation_efflux_TMD_sf"/>
</dbReference>
<feature type="transmembrane region" description="Helical" evidence="11">
    <location>
        <begin position="60"/>
        <end position="82"/>
    </location>
</feature>
<keyword evidence="5 11" id="KW-1133">Transmembrane helix</keyword>
<proteinExistence type="predicted"/>
<feature type="transmembrane region" description="Helical" evidence="11">
    <location>
        <begin position="228"/>
        <end position="254"/>
    </location>
</feature>
<keyword evidence="14" id="KW-1185">Reference proteome</keyword>
<dbReference type="InterPro" id="IPR052005">
    <property type="entry name" value="CDF_SLC30A"/>
</dbReference>
<dbReference type="Gene3D" id="1.20.1510.10">
    <property type="entry name" value="Cation efflux protein transmembrane domain"/>
    <property type="match status" value="1"/>
</dbReference>
<dbReference type="GO" id="GO:0006829">
    <property type="term" value="P:zinc ion transport"/>
    <property type="evidence" value="ECO:0007669"/>
    <property type="project" value="TreeGrafter"/>
</dbReference>
<dbReference type="GO" id="GO:0030003">
    <property type="term" value="P:intracellular monoatomic cation homeostasis"/>
    <property type="evidence" value="ECO:0007669"/>
    <property type="project" value="UniProtKB-ARBA"/>
</dbReference>
<keyword evidence="8 11" id="KW-0472">Membrane</keyword>